<reference evidence="3" key="1">
    <citation type="submission" date="2016-02" db="EMBL/GenBank/DDBJ databases">
        <authorList>
            <person name="Schultz-Johansen M."/>
            <person name="Glaring M.A."/>
            <person name="Bech P.K."/>
            <person name="Stougaard P."/>
        </authorList>
    </citation>
    <scope>NUCLEOTIDE SEQUENCE [LARGE SCALE GENOMIC DNA]</scope>
    <source>
        <strain evidence="3">S66</strain>
    </source>
</reference>
<dbReference type="Proteomes" id="UP000070299">
    <property type="component" value="Unassembled WGS sequence"/>
</dbReference>
<keyword evidence="3" id="KW-1185">Reference proteome</keyword>
<protein>
    <submittedName>
        <fullName evidence="2">Uncharacterized protein</fullName>
    </submittedName>
</protein>
<dbReference type="EMBL" id="LSNE01000007">
    <property type="protein sequence ID" value="KXI28296.1"/>
    <property type="molecule type" value="Genomic_DNA"/>
</dbReference>
<feature type="signal peptide" evidence="1">
    <location>
        <begin position="1"/>
        <end position="21"/>
    </location>
</feature>
<accession>A0A135ZZ83</accession>
<gene>
    <name evidence="2" type="ORF">AX660_18165</name>
</gene>
<organism evidence="2 3">
    <name type="scientific">Paraglaciecola hydrolytica</name>
    <dbReference type="NCBI Taxonomy" id="1799789"/>
    <lineage>
        <taxon>Bacteria</taxon>
        <taxon>Pseudomonadati</taxon>
        <taxon>Pseudomonadota</taxon>
        <taxon>Gammaproteobacteria</taxon>
        <taxon>Alteromonadales</taxon>
        <taxon>Alteromonadaceae</taxon>
        <taxon>Paraglaciecola</taxon>
    </lineage>
</organism>
<dbReference type="OrthoDB" id="6387902at2"/>
<evidence type="ECO:0000313" key="3">
    <source>
        <dbReference type="Proteomes" id="UP000070299"/>
    </source>
</evidence>
<dbReference type="RefSeq" id="WP_068378445.1">
    <property type="nucleotide sequence ID" value="NZ_LSNE01000007.1"/>
</dbReference>
<dbReference type="AlphaFoldDB" id="A0A135ZZ83"/>
<evidence type="ECO:0000256" key="1">
    <source>
        <dbReference type="SAM" id="SignalP"/>
    </source>
</evidence>
<dbReference type="STRING" id="1799789.AX660_18165"/>
<keyword evidence="1" id="KW-0732">Signal</keyword>
<feature type="chain" id="PRO_5007469427" evidence="1">
    <location>
        <begin position="22"/>
        <end position="122"/>
    </location>
</feature>
<proteinExistence type="predicted"/>
<sequence length="122" mass="12179">MKFIPTLLAVTLSCSTLAVHAGDSVHHSGQASKHSVLAVTDGAVSTAKVASVVVAAPLVVVGGASLVTGSAIAESGQKVKGSHAHQGPLVISDKTVTADPAPNQVIVIQNNLVVEGQTKAKE</sequence>
<name>A0A135ZZ83_9ALTE</name>
<evidence type="ECO:0000313" key="2">
    <source>
        <dbReference type="EMBL" id="KXI28296.1"/>
    </source>
</evidence>
<comment type="caution">
    <text evidence="2">The sequence shown here is derived from an EMBL/GenBank/DDBJ whole genome shotgun (WGS) entry which is preliminary data.</text>
</comment>